<sequence length="25" mass="2765">MEAWRTVNGNGVVCNHDFPHTPSPV</sequence>
<dbReference type="EMBL" id="GBXM01093058">
    <property type="protein sequence ID" value="JAH15519.1"/>
    <property type="molecule type" value="Transcribed_RNA"/>
</dbReference>
<proteinExistence type="predicted"/>
<evidence type="ECO:0000313" key="1">
    <source>
        <dbReference type="EMBL" id="JAH15519.1"/>
    </source>
</evidence>
<name>A0A0E9QFF2_ANGAN</name>
<reference evidence="1" key="1">
    <citation type="submission" date="2014-11" db="EMBL/GenBank/DDBJ databases">
        <authorList>
            <person name="Amaro Gonzalez C."/>
        </authorList>
    </citation>
    <scope>NUCLEOTIDE SEQUENCE</scope>
</reference>
<organism evidence="1">
    <name type="scientific">Anguilla anguilla</name>
    <name type="common">European freshwater eel</name>
    <name type="synonym">Muraena anguilla</name>
    <dbReference type="NCBI Taxonomy" id="7936"/>
    <lineage>
        <taxon>Eukaryota</taxon>
        <taxon>Metazoa</taxon>
        <taxon>Chordata</taxon>
        <taxon>Craniata</taxon>
        <taxon>Vertebrata</taxon>
        <taxon>Euteleostomi</taxon>
        <taxon>Actinopterygii</taxon>
        <taxon>Neopterygii</taxon>
        <taxon>Teleostei</taxon>
        <taxon>Anguilliformes</taxon>
        <taxon>Anguillidae</taxon>
        <taxon>Anguilla</taxon>
    </lineage>
</organism>
<reference evidence="1" key="2">
    <citation type="journal article" date="2015" name="Fish Shellfish Immunol.">
        <title>Early steps in the European eel (Anguilla anguilla)-Vibrio vulnificus interaction in the gills: Role of the RtxA13 toxin.</title>
        <authorList>
            <person name="Callol A."/>
            <person name="Pajuelo D."/>
            <person name="Ebbesson L."/>
            <person name="Teles M."/>
            <person name="MacKenzie S."/>
            <person name="Amaro C."/>
        </authorList>
    </citation>
    <scope>NUCLEOTIDE SEQUENCE</scope>
</reference>
<accession>A0A0E9QFF2</accession>
<protein>
    <submittedName>
        <fullName evidence="1">Uncharacterized protein</fullName>
    </submittedName>
</protein>
<dbReference type="AlphaFoldDB" id="A0A0E9QFF2"/>